<accession>A0A261F766</accession>
<proteinExistence type="predicted"/>
<evidence type="ECO:0000256" key="1">
    <source>
        <dbReference type="SAM" id="SignalP"/>
    </source>
</evidence>
<organism evidence="2 3">
    <name type="scientific">Alloscardovia macacae</name>
    <dbReference type="NCBI Taxonomy" id="1160091"/>
    <lineage>
        <taxon>Bacteria</taxon>
        <taxon>Bacillati</taxon>
        <taxon>Actinomycetota</taxon>
        <taxon>Actinomycetes</taxon>
        <taxon>Bifidobacteriales</taxon>
        <taxon>Bifidobacteriaceae</taxon>
        <taxon>Alloscardovia</taxon>
    </lineage>
</organism>
<feature type="signal peptide" evidence="1">
    <location>
        <begin position="1"/>
        <end position="27"/>
    </location>
</feature>
<dbReference type="Proteomes" id="UP000243657">
    <property type="component" value="Unassembled WGS sequence"/>
</dbReference>
<sequence length="88" mass="9760">MKKKTLSVFAVMGVIIFSSLIPQTAMAEEGIMYNGHLIKPHPGLTIIHTPTGDTWSIDLSKYELHGNTIAIDEETLDVISYQDDSLTR</sequence>
<dbReference type="EMBL" id="MWWT01000001">
    <property type="protein sequence ID" value="OZG54977.1"/>
    <property type="molecule type" value="Genomic_DNA"/>
</dbReference>
<keyword evidence="3" id="KW-1185">Reference proteome</keyword>
<name>A0A261F766_9BIFI</name>
<evidence type="ECO:0000313" key="2">
    <source>
        <dbReference type="EMBL" id="OZG54977.1"/>
    </source>
</evidence>
<dbReference type="RefSeq" id="WP_094726078.1">
    <property type="nucleotide sequence ID" value="NZ_JBHLWS010000011.1"/>
</dbReference>
<keyword evidence="1" id="KW-0732">Signal</keyword>
<evidence type="ECO:0000313" key="3">
    <source>
        <dbReference type="Proteomes" id="UP000243657"/>
    </source>
</evidence>
<dbReference type="AlphaFoldDB" id="A0A261F766"/>
<gene>
    <name evidence="2" type="ORF">ALMA_0302</name>
</gene>
<protein>
    <submittedName>
        <fullName evidence="2">Uncharacterized protein</fullName>
    </submittedName>
</protein>
<comment type="caution">
    <text evidence="2">The sequence shown here is derived from an EMBL/GenBank/DDBJ whole genome shotgun (WGS) entry which is preliminary data.</text>
</comment>
<reference evidence="2 3" key="1">
    <citation type="journal article" date="2017" name="BMC Genomics">
        <title>Comparative genomic and phylogenomic analyses of the Bifidobacteriaceae family.</title>
        <authorList>
            <person name="Lugli G.A."/>
            <person name="Milani C."/>
            <person name="Turroni F."/>
            <person name="Duranti S."/>
            <person name="Mancabelli L."/>
            <person name="Mangifesta M."/>
            <person name="Ferrario C."/>
            <person name="Modesto M."/>
            <person name="Mattarelli P."/>
            <person name="Jiri K."/>
            <person name="van Sinderen D."/>
            <person name="Ventura M."/>
        </authorList>
    </citation>
    <scope>NUCLEOTIDE SEQUENCE [LARGE SCALE GENOMIC DNA]</scope>
    <source>
        <strain evidence="2 3">DSM 24762</strain>
    </source>
</reference>
<feature type="chain" id="PRO_5012989343" evidence="1">
    <location>
        <begin position="28"/>
        <end position="88"/>
    </location>
</feature>